<evidence type="ECO:0000313" key="2">
    <source>
        <dbReference type="EMBL" id="KAJ0192477.1"/>
    </source>
</evidence>
<gene>
    <name evidence="2" type="ORF">LSAT_V11C800397520</name>
</gene>
<comment type="caution">
    <text evidence="2">The sequence shown here is derived from an EMBL/GenBank/DDBJ whole genome shotgun (WGS) entry which is preliminary data.</text>
</comment>
<reference evidence="2 3" key="1">
    <citation type="journal article" date="2017" name="Nat. Commun.">
        <title>Genome assembly with in vitro proximity ligation data and whole-genome triplication in lettuce.</title>
        <authorList>
            <person name="Reyes-Chin-Wo S."/>
            <person name="Wang Z."/>
            <person name="Yang X."/>
            <person name="Kozik A."/>
            <person name="Arikit S."/>
            <person name="Song C."/>
            <person name="Xia L."/>
            <person name="Froenicke L."/>
            <person name="Lavelle D.O."/>
            <person name="Truco M.J."/>
            <person name="Xia R."/>
            <person name="Zhu S."/>
            <person name="Xu C."/>
            <person name="Xu H."/>
            <person name="Xu X."/>
            <person name="Cox K."/>
            <person name="Korf I."/>
            <person name="Meyers B.C."/>
            <person name="Michelmore R.W."/>
        </authorList>
    </citation>
    <scope>NUCLEOTIDE SEQUENCE [LARGE SCALE GENOMIC DNA]</scope>
    <source>
        <strain evidence="3">cv. Salinas</strain>
        <tissue evidence="2">Seedlings</tissue>
    </source>
</reference>
<keyword evidence="3" id="KW-1185">Reference proteome</keyword>
<protein>
    <submittedName>
        <fullName evidence="2">Uncharacterized protein</fullName>
    </submittedName>
</protein>
<evidence type="ECO:0000256" key="1">
    <source>
        <dbReference type="SAM" id="MobiDB-lite"/>
    </source>
</evidence>
<name>A0A9R1USU7_LACSA</name>
<feature type="compositionally biased region" description="Basic and acidic residues" evidence="1">
    <location>
        <begin position="33"/>
        <end position="44"/>
    </location>
</feature>
<sequence>MEMEDGIDPTGFMSPQKSNMEGVPYEGVSQTNRNEDATKVKSPQDDEDDNFPYVKGKPRFNEDIPWKNKFPILGMRFTNPKHLKFMLCNYVVANGYQLYYKKMTVKDY</sequence>
<accession>A0A9R1USU7</accession>
<dbReference type="Proteomes" id="UP000235145">
    <property type="component" value="Unassembled WGS sequence"/>
</dbReference>
<proteinExistence type="predicted"/>
<feature type="region of interest" description="Disordered" evidence="1">
    <location>
        <begin position="1"/>
        <end position="56"/>
    </location>
</feature>
<dbReference type="AlphaFoldDB" id="A0A9R1USU7"/>
<dbReference type="EMBL" id="NBSK02000008">
    <property type="protein sequence ID" value="KAJ0192477.1"/>
    <property type="molecule type" value="Genomic_DNA"/>
</dbReference>
<organism evidence="2 3">
    <name type="scientific">Lactuca sativa</name>
    <name type="common">Garden lettuce</name>
    <dbReference type="NCBI Taxonomy" id="4236"/>
    <lineage>
        <taxon>Eukaryota</taxon>
        <taxon>Viridiplantae</taxon>
        <taxon>Streptophyta</taxon>
        <taxon>Embryophyta</taxon>
        <taxon>Tracheophyta</taxon>
        <taxon>Spermatophyta</taxon>
        <taxon>Magnoliopsida</taxon>
        <taxon>eudicotyledons</taxon>
        <taxon>Gunneridae</taxon>
        <taxon>Pentapetalae</taxon>
        <taxon>asterids</taxon>
        <taxon>campanulids</taxon>
        <taxon>Asterales</taxon>
        <taxon>Asteraceae</taxon>
        <taxon>Cichorioideae</taxon>
        <taxon>Cichorieae</taxon>
        <taxon>Lactucinae</taxon>
        <taxon>Lactuca</taxon>
    </lineage>
</organism>
<evidence type="ECO:0000313" key="3">
    <source>
        <dbReference type="Proteomes" id="UP000235145"/>
    </source>
</evidence>